<keyword evidence="5" id="KW-0333">Golgi apparatus</keyword>
<comment type="subcellular location">
    <subcellularLocation>
        <location evidence="1">Cell membrane</location>
        <topology evidence="1">Peripheral membrane protein</topology>
    </subcellularLocation>
    <subcellularLocation>
        <location evidence="2">Golgi apparatus membrane</location>
        <topology evidence="2">Peripheral membrane protein</topology>
    </subcellularLocation>
</comment>
<dbReference type="SUPFAM" id="SSF52087">
    <property type="entry name" value="CRAL/TRIO domain"/>
    <property type="match status" value="1"/>
</dbReference>
<evidence type="ECO:0000256" key="7">
    <source>
        <dbReference type="ARBA" id="ARBA00038020"/>
    </source>
</evidence>
<dbReference type="SUPFAM" id="SSF46938">
    <property type="entry name" value="CRAL/TRIO N-terminal domain"/>
    <property type="match status" value="1"/>
</dbReference>
<evidence type="ECO:0000313" key="10">
    <source>
        <dbReference type="EnsemblPlants" id="MELO3C007863.2.1"/>
    </source>
</evidence>
<keyword evidence="3" id="KW-0813">Transport</keyword>
<dbReference type="Pfam" id="PF00650">
    <property type="entry name" value="CRAL_TRIO"/>
    <property type="match status" value="1"/>
</dbReference>
<dbReference type="SMART" id="SM00516">
    <property type="entry name" value="SEC14"/>
    <property type="match status" value="1"/>
</dbReference>
<dbReference type="PROSITE" id="PS50191">
    <property type="entry name" value="CRAL_TRIO"/>
    <property type="match status" value="1"/>
</dbReference>
<name>A0A9I9CT08_CUCME</name>
<accession>A0A9I9CT08</accession>
<dbReference type="CDD" id="cd00170">
    <property type="entry name" value="SEC14"/>
    <property type="match status" value="1"/>
</dbReference>
<feature type="region of interest" description="Disordered" evidence="8">
    <location>
        <begin position="1"/>
        <end position="57"/>
    </location>
</feature>
<dbReference type="GO" id="GO:0005886">
    <property type="term" value="C:plasma membrane"/>
    <property type="evidence" value="ECO:0007669"/>
    <property type="project" value="UniProtKB-SubCell"/>
</dbReference>
<evidence type="ECO:0000256" key="5">
    <source>
        <dbReference type="ARBA" id="ARBA00023034"/>
    </source>
</evidence>
<keyword evidence="4" id="KW-0653">Protein transport</keyword>
<dbReference type="AlphaFoldDB" id="A0A9I9CT08"/>
<evidence type="ECO:0000259" key="9">
    <source>
        <dbReference type="PROSITE" id="PS50191"/>
    </source>
</evidence>
<feature type="domain" description="CRAL-TRIO" evidence="9">
    <location>
        <begin position="136"/>
        <end position="310"/>
    </location>
</feature>
<dbReference type="InterPro" id="IPR051026">
    <property type="entry name" value="PI/PC_transfer"/>
</dbReference>
<protein>
    <recommendedName>
        <fullName evidence="9">CRAL-TRIO domain-containing protein</fullName>
    </recommendedName>
</protein>
<feature type="compositionally biased region" description="Basic residues" evidence="8">
    <location>
        <begin position="40"/>
        <end position="53"/>
    </location>
</feature>
<dbReference type="FunFam" id="3.40.525.10:FF:000011">
    <property type="entry name" value="SEC14 cytosolic factor"/>
    <property type="match status" value="1"/>
</dbReference>
<keyword evidence="6" id="KW-0175">Coiled coil</keyword>
<evidence type="ECO:0000256" key="6">
    <source>
        <dbReference type="ARBA" id="ARBA00023054"/>
    </source>
</evidence>
<sequence>MSGPVFSKPALEGSDLENSEDEKNTHIGSFKQKAANASSKFRHSMTRRGRRSSKVSSEIIEDVRNTEEMQSVDAFRQALILEELLPAKHDDYHMMLRFLKARKFDIEKTKQMWSDMLQWRKEFGADTILEDFVFEELDQVLDYYPQGHHGVDKEGRPVYIEKLGKVDPAKLMQVTDLDRYLKYHVREFERTFLVKFPACSIASKRHIDQSTTILDVQGVGLKNFNKTARELISRLQKVDGENYPETLNRMFIINAGSGFRMLWNTVKSFLDPKTTAKIHVLGNKYQSKLLEIIDSSELPEFLGGTCTCADQGGCMRSDKGPWKDQNILKMVNNGNHKCLRECGDNEGHHLPDVKDVCTISPKHSFNHVEHRSLSPLPEVPITKNIQVPYNEDCVPVVDKSVDFAWKTVPEKKMLASSKAIDYALAGSVEAPGGLKSKFVASIVAFLMGISATVRLARTMPKKLTNASIYSKPVYCVDDPMFKGQSQGQPPLLLPLPDYMSTVKRMAELEERVNKLCVKPVDMPREKEELLKATISRVEALEQELIISKKVLEETQARQAEIFAYIEKKKKKRRLVIYFH</sequence>
<evidence type="ECO:0000256" key="2">
    <source>
        <dbReference type="ARBA" id="ARBA00004395"/>
    </source>
</evidence>
<dbReference type="PRINTS" id="PR00180">
    <property type="entry name" value="CRETINALDHBP"/>
</dbReference>
<dbReference type="InterPro" id="IPR036865">
    <property type="entry name" value="CRAL-TRIO_dom_sf"/>
</dbReference>
<organism evidence="10">
    <name type="scientific">Cucumis melo</name>
    <name type="common">Muskmelon</name>
    <dbReference type="NCBI Taxonomy" id="3656"/>
    <lineage>
        <taxon>Eukaryota</taxon>
        <taxon>Viridiplantae</taxon>
        <taxon>Streptophyta</taxon>
        <taxon>Embryophyta</taxon>
        <taxon>Tracheophyta</taxon>
        <taxon>Spermatophyta</taxon>
        <taxon>Magnoliopsida</taxon>
        <taxon>eudicotyledons</taxon>
        <taxon>Gunneridae</taxon>
        <taxon>Pentapetalae</taxon>
        <taxon>rosids</taxon>
        <taxon>fabids</taxon>
        <taxon>Cucurbitales</taxon>
        <taxon>Cucurbitaceae</taxon>
        <taxon>Benincaseae</taxon>
        <taxon>Cucumis</taxon>
    </lineage>
</organism>
<dbReference type="InterPro" id="IPR011074">
    <property type="entry name" value="CRAL/TRIO_N_dom"/>
</dbReference>
<dbReference type="EnsemblPlants" id="MELO3C007863.2.1">
    <property type="protein sequence ID" value="MELO3C007863.2.1"/>
    <property type="gene ID" value="MELO3C007863.2"/>
</dbReference>
<evidence type="ECO:0000256" key="4">
    <source>
        <dbReference type="ARBA" id="ARBA00022927"/>
    </source>
</evidence>
<dbReference type="PANTHER" id="PTHR45657">
    <property type="entry name" value="CRAL-TRIO DOMAIN-CONTAINING PROTEIN YKL091C-RELATED"/>
    <property type="match status" value="1"/>
</dbReference>
<evidence type="ECO:0000256" key="8">
    <source>
        <dbReference type="SAM" id="MobiDB-lite"/>
    </source>
</evidence>
<dbReference type="Pfam" id="PF03765">
    <property type="entry name" value="CRAL_TRIO_N"/>
    <property type="match status" value="1"/>
</dbReference>
<dbReference type="Gene3D" id="1.10.8.20">
    <property type="entry name" value="N-terminal domain of phosphatidylinositol transfer protein sec14p"/>
    <property type="match status" value="1"/>
</dbReference>
<dbReference type="InterPro" id="IPR036273">
    <property type="entry name" value="CRAL/TRIO_N_dom_sf"/>
</dbReference>
<dbReference type="GO" id="GO:0000139">
    <property type="term" value="C:Golgi membrane"/>
    <property type="evidence" value="ECO:0007669"/>
    <property type="project" value="UniProtKB-SubCell"/>
</dbReference>
<reference evidence="10" key="1">
    <citation type="submission" date="2023-03" db="UniProtKB">
        <authorList>
            <consortium name="EnsemblPlants"/>
        </authorList>
    </citation>
    <scope>IDENTIFICATION</scope>
</reference>
<comment type="similarity">
    <text evidence="7">Belongs to the SFH family.</text>
</comment>
<evidence type="ECO:0000256" key="1">
    <source>
        <dbReference type="ARBA" id="ARBA00004202"/>
    </source>
</evidence>
<dbReference type="PANTHER" id="PTHR45657:SF29">
    <property type="entry name" value="PHOSPHATIDYLINOSITOL_PHOSPHATIDYLCHOLINE TRANSFER PROTEIN SFH12"/>
    <property type="match status" value="1"/>
</dbReference>
<evidence type="ECO:0000256" key="3">
    <source>
        <dbReference type="ARBA" id="ARBA00022448"/>
    </source>
</evidence>
<dbReference type="Gene3D" id="3.40.525.10">
    <property type="entry name" value="CRAL-TRIO lipid binding domain"/>
    <property type="match status" value="1"/>
</dbReference>
<proteinExistence type="inferred from homology"/>
<dbReference type="GO" id="GO:0015031">
    <property type="term" value="P:protein transport"/>
    <property type="evidence" value="ECO:0007669"/>
    <property type="project" value="UniProtKB-KW"/>
</dbReference>
<dbReference type="SMART" id="SM01100">
    <property type="entry name" value="CRAL_TRIO_N"/>
    <property type="match status" value="1"/>
</dbReference>
<dbReference type="InterPro" id="IPR001251">
    <property type="entry name" value="CRAL-TRIO_dom"/>
</dbReference>
<dbReference type="Gramene" id="MELO3C007863.2.1">
    <property type="protein sequence ID" value="MELO3C007863.2.1"/>
    <property type="gene ID" value="MELO3C007863.2"/>
</dbReference>